<keyword evidence="4 7" id="KW-0813">Transport</keyword>
<dbReference type="GO" id="GO:0045936">
    <property type="term" value="P:negative regulation of phosphate metabolic process"/>
    <property type="evidence" value="ECO:0007669"/>
    <property type="project" value="InterPro"/>
</dbReference>
<dbReference type="GO" id="GO:0030643">
    <property type="term" value="P:intracellular phosphate ion homeostasis"/>
    <property type="evidence" value="ECO:0007669"/>
    <property type="project" value="InterPro"/>
</dbReference>
<feature type="domain" description="PhoU" evidence="8">
    <location>
        <begin position="17"/>
        <end position="103"/>
    </location>
</feature>
<evidence type="ECO:0000313" key="10">
    <source>
        <dbReference type="Proteomes" id="UP000569951"/>
    </source>
</evidence>
<protein>
    <recommendedName>
        <fullName evidence="7">Phosphate-specific transport system accessory protein PhoU</fullName>
    </recommendedName>
</protein>
<keyword evidence="5 7" id="KW-0963">Cytoplasm</keyword>
<dbReference type="InterPro" id="IPR038078">
    <property type="entry name" value="PhoU-like_sf"/>
</dbReference>
<sequence>MREALDHDLNTIVAGATEMLDRVRAMLVEAGSVLIDRDTDKLSAVAAADREVDELESRIETECLRVIALHQPVASDLRLIATILKSLTDIERMGDYAVHVAEDGALLSQDSPLKKYVNLSSMLRRLDQMMETLGRAVRERSVDLARQAHEMDNEVDELYEQTQRELVTYMIEDPRTISKAMTLMRVGRSLERLGDHIENIAERVEYWVTGRRA</sequence>
<evidence type="ECO:0000256" key="6">
    <source>
        <dbReference type="ARBA" id="ARBA00022592"/>
    </source>
</evidence>
<reference evidence="9 10" key="1">
    <citation type="submission" date="2020-08" db="EMBL/GenBank/DDBJ databases">
        <title>Genomic Encyclopedia of Type Strains, Phase IV (KMG-IV): sequencing the most valuable type-strain genomes for metagenomic binning, comparative biology and taxonomic classification.</title>
        <authorList>
            <person name="Goeker M."/>
        </authorList>
    </citation>
    <scope>NUCLEOTIDE SEQUENCE [LARGE SCALE GENOMIC DNA]</scope>
    <source>
        <strain evidence="9 10">DSM 21458</strain>
    </source>
</reference>
<dbReference type="PIRSF" id="PIRSF003107">
    <property type="entry name" value="PhoU"/>
    <property type="match status" value="1"/>
</dbReference>
<dbReference type="GO" id="GO:0005737">
    <property type="term" value="C:cytoplasm"/>
    <property type="evidence" value="ECO:0007669"/>
    <property type="project" value="UniProtKB-SubCell"/>
</dbReference>
<comment type="subunit">
    <text evidence="3 7">Homodimer.</text>
</comment>
<feature type="domain" description="PhoU" evidence="8">
    <location>
        <begin position="119"/>
        <end position="204"/>
    </location>
</feature>
<evidence type="ECO:0000256" key="5">
    <source>
        <dbReference type="ARBA" id="ARBA00022490"/>
    </source>
</evidence>
<comment type="similarity">
    <text evidence="2 7">Belongs to the PhoU family.</text>
</comment>
<dbReference type="InterPro" id="IPR026022">
    <property type="entry name" value="PhoU_dom"/>
</dbReference>
<dbReference type="RefSeq" id="WP_183986330.1">
    <property type="nucleotide sequence ID" value="NZ_JACHHG010000005.1"/>
</dbReference>
<dbReference type="FunFam" id="1.20.58.220:FF:000004">
    <property type="entry name" value="Phosphate-specific transport system accessory protein PhoU"/>
    <property type="match status" value="1"/>
</dbReference>
<evidence type="ECO:0000259" key="8">
    <source>
        <dbReference type="Pfam" id="PF01895"/>
    </source>
</evidence>
<evidence type="ECO:0000256" key="4">
    <source>
        <dbReference type="ARBA" id="ARBA00022448"/>
    </source>
</evidence>
<evidence type="ECO:0000256" key="2">
    <source>
        <dbReference type="ARBA" id="ARBA00008107"/>
    </source>
</evidence>
<proteinExistence type="inferred from homology"/>
<organism evidence="9 10">
    <name type="scientific">Deinobacterium chartae</name>
    <dbReference type="NCBI Taxonomy" id="521158"/>
    <lineage>
        <taxon>Bacteria</taxon>
        <taxon>Thermotogati</taxon>
        <taxon>Deinococcota</taxon>
        <taxon>Deinococci</taxon>
        <taxon>Deinococcales</taxon>
        <taxon>Deinococcaceae</taxon>
        <taxon>Deinobacterium</taxon>
    </lineage>
</organism>
<accession>A0A841I1J2</accession>
<dbReference type="EMBL" id="JACHHG010000005">
    <property type="protein sequence ID" value="MBB6098168.1"/>
    <property type="molecule type" value="Genomic_DNA"/>
</dbReference>
<dbReference type="Proteomes" id="UP000569951">
    <property type="component" value="Unassembled WGS sequence"/>
</dbReference>
<evidence type="ECO:0000256" key="7">
    <source>
        <dbReference type="PIRNR" id="PIRNR003107"/>
    </source>
</evidence>
<gene>
    <name evidence="9" type="ORF">HNR42_001593</name>
</gene>
<dbReference type="GO" id="GO:0006817">
    <property type="term" value="P:phosphate ion transport"/>
    <property type="evidence" value="ECO:0007669"/>
    <property type="project" value="UniProtKB-KW"/>
</dbReference>
<dbReference type="AlphaFoldDB" id="A0A841I1J2"/>
<comment type="function">
    <text evidence="7">Plays a role in the regulation of phosphate uptake.</text>
</comment>
<evidence type="ECO:0000313" key="9">
    <source>
        <dbReference type="EMBL" id="MBB6098168.1"/>
    </source>
</evidence>
<dbReference type="NCBIfam" id="TIGR02135">
    <property type="entry name" value="phoU_full"/>
    <property type="match status" value="1"/>
</dbReference>
<dbReference type="PANTHER" id="PTHR42930">
    <property type="entry name" value="PHOSPHATE-SPECIFIC TRANSPORT SYSTEM ACCESSORY PROTEIN PHOU"/>
    <property type="match status" value="1"/>
</dbReference>
<evidence type="ECO:0000256" key="3">
    <source>
        <dbReference type="ARBA" id="ARBA00011738"/>
    </source>
</evidence>
<dbReference type="InterPro" id="IPR028366">
    <property type="entry name" value="PhoU"/>
</dbReference>
<dbReference type="Gene3D" id="1.20.58.220">
    <property type="entry name" value="Phosphate transport system protein phou homolog 2, domain 2"/>
    <property type="match status" value="1"/>
</dbReference>
<comment type="subcellular location">
    <subcellularLocation>
        <location evidence="1 7">Cytoplasm</location>
    </subcellularLocation>
</comment>
<name>A0A841I1J2_9DEIO</name>
<evidence type="ECO:0000256" key="1">
    <source>
        <dbReference type="ARBA" id="ARBA00004496"/>
    </source>
</evidence>
<keyword evidence="6 7" id="KW-0592">Phosphate transport</keyword>
<dbReference type="SUPFAM" id="SSF109755">
    <property type="entry name" value="PhoU-like"/>
    <property type="match status" value="1"/>
</dbReference>
<dbReference type="Pfam" id="PF01895">
    <property type="entry name" value="PhoU"/>
    <property type="match status" value="2"/>
</dbReference>
<comment type="caution">
    <text evidence="9">The sequence shown here is derived from an EMBL/GenBank/DDBJ whole genome shotgun (WGS) entry which is preliminary data.</text>
</comment>
<dbReference type="PANTHER" id="PTHR42930:SF3">
    <property type="entry name" value="PHOSPHATE-SPECIFIC TRANSPORT SYSTEM ACCESSORY PROTEIN PHOU"/>
    <property type="match status" value="1"/>
</dbReference>
<keyword evidence="10" id="KW-1185">Reference proteome</keyword>